<dbReference type="GO" id="GO:0003824">
    <property type="term" value="F:catalytic activity"/>
    <property type="evidence" value="ECO:0007669"/>
    <property type="project" value="InterPro"/>
</dbReference>
<dbReference type="InterPro" id="IPR045851">
    <property type="entry name" value="AMP-bd_C_sf"/>
</dbReference>
<dbReference type="FunFam" id="3.30.300.30:FF:000010">
    <property type="entry name" value="Enterobactin synthetase component F"/>
    <property type="match status" value="1"/>
</dbReference>
<dbReference type="FunFam" id="1.10.1200.10:FF:000016">
    <property type="entry name" value="Non-ribosomal peptide synthase"/>
    <property type="match status" value="2"/>
</dbReference>
<dbReference type="CDD" id="cd17643">
    <property type="entry name" value="A_NRPS_Cytc1-like"/>
    <property type="match status" value="1"/>
</dbReference>
<evidence type="ECO:0000313" key="7">
    <source>
        <dbReference type="Proteomes" id="UP000510844"/>
    </source>
</evidence>
<dbReference type="Gene3D" id="3.40.50.12780">
    <property type="entry name" value="N-terminal domain of ligase-like"/>
    <property type="match status" value="1"/>
</dbReference>
<keyword evidence="2" id="KW-0596">Phosphopantetheine</keyword>
<dbReference type="GO" id="GO:0043041">
    <property type="term" value="P:amino acid activation for nonribosomal peptide biosynthetic process"/>
    <property type="evidence" value="ECO:0007669"/>
    <property type="project" value="TreeGrafter"/>
</dbReference>
<dbReference type="Gene3D" id="3.30.559.30">
    <property type="entry name" value="Nonribosomal peptide synthetase, condensation domain"/>
    <property type="match status" value="1"/>
</dbReference>
<reference evidence="6 7" key="2">
    <citation type="journal article" date="2021" name="Mar. Drugs">
        <title>A New Micromonospora Strain with Antibiotic Activity Isolated from the Microbiome of a Mid-Atlantic Deep-Sea Sponge.</title>
        <authorList>
            <person name="Back C.R."/>
            <person name="Stennett H.L."/>
            <person name="Williams S.E."/>
            <person name="Wang L."/>
            <person name="Ojeda Gomez J."/>
            <person name="Abdulle O.M."/>
            <person name="Duffy T."/>
            <person name="Neal C."/>
            <person name="Mantell J."/>
            <person name="Jepson M.A."/>
            <person name="Hendry K.R."/>
            <person name="Powell D."/>
            <person name="Stach J.E.M."/>
            <person name="Essex-Lopresti A.E."/>
            <person name="Willis C.L."/>
            <person name="Curnow P."/>
            <person name="Race P.R."/>
        </authorList>
    </citation>
    <scope>NUCLEOTIDE SEQUENCE [LARGE SCALE GENOMIC DNA]</scope>
    <source>
        <strain evidence="6 7">28ISP2-46</strain>
    </source>
</reference>
<proteinExistence type="predicted"/>
<dbReference type="InterPro" id="IPR029058">
    <property type="entry name" value="AB_hydrolase_fold"/>
</dbReference>
<protein>
    <submittedName>
        <fullName evidence="6">Amino acid adenylation domain-containing protein</fullName>
    </submittedName>
</protein>
<reference evidence="7" key="1">
    <citation type="submission" date="2020-07" db="EMBL/GenBank/DDBJ databases">
        <title>A new Micromonospora strain with potent antibiotic activity isolated from the microbiome of a mid-Atlantic deep-sea sponge.</title>
        <authorList>
            <person name="Back C.R."/>
            <person name="Stennett H.L."/>
            <person name="Williams S.E."/>
            <person name="Wang L."/>
            <person name="Ojeda Gomez J."/>
            <person name="Abdulle O.M."/>
            <person name="Duffy T."/>
            <person name="Hendry K.R."/>
            <person name="Powell D."/>
            <person name="Stach J.E."/>
            <person name="Essex-Lopresti A.E."/>
            <person name="Willis C.L."/>
            <person name="Curnow P."/>
            <person name="Race P.R."/>
        </authorList>
    </citation>
    <scope>NUCLEOTIDE SEQUENCE [LARGE SCALE GENOMIC DNA]</scope>
    <source>
        <strain evidence="7">28ISP2-46</strain>
    </source>
</reference>
<feature type="region of interest" description="Disordered" evidence="4">
    <location>
        <begin position="1236"/>
        <end position="1257"/>
    </location>
</feature>
<dbReference type="GO" id="GO:0008610">
    <property type="term" value="P:lipid biosynthetic process"/>
    <property type="evidence" value="ECO:0007669"/>
    <property type="project" value="UniProtKB-ARBA"/>
</dbReference>
<dbReference type="EMBL" id="CP059322">
    <property type="protein sequence ID" value="QLQ36517.2"/>
    <property type="molecule type" value="Genomic_DNA"/>
</dbReference>
<dbReference type="GO" id="GO:0031177">
    <property type="term" value="F:phosphopantetheine binding"/>
    <property type="evidence" value="ECO:0007669"/>
    <property type="project" value="InterPro"/>
</dbReference>
<dbReference type="InterPro" id="IPR009081">
    <property type="entry name" value="PP-bd_ACP"/>
</dbReference>
<dbReference type="InterPro" id="IPR000873">
    <property type="entry name" value="AMP-dep_synth/lig_dom"/>
</dbReference>
<dbReference type="CDD" id="cd19544">
    <property type="entry name" value="E-C_NRPS"/>
    <property type="match status" value="1"/>
</dbReference>
<dbReference type="Gene3D" id="3.30.300.30">
    <property type="match status" value="2"/>
</dbReference>
<dbReference type="KEGG" id="mfeu:H1D33_25030"/>
<dbReference type="FunFam" id="3.40.50.980:FF:000002">
    <property type="entry name" value="Enterobactin synthetase component F"/>
    <property type="match status" value="1"/>
</dbReference>
<dbReference type="InterPro" id="IPR023213">
    <property type="entry name" value="CAT-like_dom_sf"/>
</dbReference>
<dbReference type="InterPro" id="IPR036736">
    <property type="entry name" value="ACP-like_sf"/>
</dbReference>
<dbReference type="InterPro" id="IPR042099">
    <property type="entry name" value="ANL_N_sf"/>
</dbReference>
<dbReference type="Gene3D" id="1.10.1200.10">
    <property type="entry name" value="ACP-like"/>
    <property type="match status" value="1"/>
</dbReference>
<dbReference type="SUPFAM" id="SSF52777">
    <property type="entry name" value="CoA-dependent acyltransferases"/>
    <property type="match status" value="2"/>
</dbReference>
<dbReference type="InterPro" id="IPR001242">
    <property type="entry name" value="Condensation_dom"/>
</dbReference>
<evidence type="ECO:0000256" key="1">
    <source>
        <dbReference type="ARBA" id="ARBA00001957"/>
    </source>
</evidence>
<name>A0A7L6B3K0_9ACTN</name>
<dbReference type="NCBIfam" id="TIGR01733">
    <property type="entry name" value="AA-adenyl-dom"/>
    <property type="match status" value="1"/>
</dbReference>
<dbReference type="Pfam" id="PF00501">
    <property type="entry name" value="AMP-binding"/>
    <property type="match status" value="1"/>
</dbReference>
<dbReference type="Gene3D" id="3.30.559.10">
    <property type="entry name" value="Chloramphenicol acetyltransferase-like domain"/>
    <property type="match status" value="1"/>
</dbReference>
<dbReference type="PANTHER" id="PTHR45527">
    <property type="entry name" value="NONRIBOSOMAL PEPTIDE SYNTHETASE"/>
    <property type="match status" value="1"/>
</dbReference>
<dbReference type="FunFam" id="3.40.50.12780:FF:000012">
    <property type="entry name" value="Non-ribosomal peptide synthetase"/>
    <property type="match status" value="1"/>
</dbReference>
<dbReference type="SMART" id="SM00823">
    <property type="entry name" value="PKS_PP"/>
    <property type="match status" value="2"/>
</dbReference>
<organism evidence="6 7">
    <name type="scientific">Micromonospora robiginosa</name>
    <dbReference type="NCBI Taxonomy" id="2749844"/>
    <lineage>
        <taxon>Bacteria</taxon>
        <taxon>Bacillati</taxon>
        <taxon>Actinomycetota</taxon>
        <taxon>Actinomycetes</taxon>
        <taxon>Micromonosporales</taxon>
        <taxon>Micromonosporaceae</taxon>
        <taxon>Micromonospora</taxon>
    </lineage>
</organism>
<keyword evidence="3" id="KW-0597">Phosphoprotein</keyword>
<dbReference type="Pfam" id="PF00668">
    <property type="entry name" value="Condensation"/>
    <property type="match status" value="1"/>
</dbReference>
<comment type="cofactor">
    <cofactor evidence="1">
        <name>pantetheine 4'-phosphate</name>
        <dbReference type="ChEBI" id="CHEBI:47942"/>
    </cofactor>
</comment>
<dbReference type="Pfam" id="PF13193">
    <property type="entry name" value="AMP-binding_C"/>
    <property type="match status" value="2"/>
</dbReference>
<evidence type="ECO:0000313" key="6">
    <source>
        <dbReference type="EMBL" id="QLQ36517.2"/>
    </source>
</evidence>
<evidence type="ECO:0000256" key="2">
    <source>
        <dbReference type="ARBA" id="ARBA00022450"/>
    </source>
</evidence>
<dbReference type="PANTHER" id="PTHR45527:SF14">
    <property type="entry name" value="PLIPASTATIN SYNTHASE SUBUNIT B"/>
    <property type="match status" value="1"/>
</dbReference>
<sequence>MRGFRVELGEVRAVVLRFAGVRQAVVVARGQGLVAYVVADGSVRGLRAFVGERLPDYMVPSVVVELAALPLNANGKVDTTALPEPALTGSVSRPPADFREETVCAVFAQVLGVDTVGVDDDFFALGGHSLLAVRLIDQLRDRGLDASVRSLFRTPTPAGLAAAAEPDAVEVPDARIPAGARTLTPDMLPLVTLSPAEIDVVVDTVDGGAANVADVYPLAPLQEGMLFHHLMADAGADDAYVTAVVLEFDDAERLDAFAAALHQVVTRHDVYRTAVLWDGVPHPIQVVWREATLPVTAVDLEPGPADPADRLVAQVGMTMSLDRPPLLDLHIAEVPGGGGRRLALLRMHHLVQDHTGMDKALHEIREIMAGRGGQLPPPVPYRSFVARARRDDGAHQEFFAELLGDVTEPTAPYGLMDVHGDGSGTRQSRLTVEGAVAARIRDVARQAGTSPATVWHVAWARVLAVVSGRDDVVFGTVLLGRMTAGADAGRALGLFINTLPARLRTGELSVRDAVEVMRAQLIALMDHEQATLALAGQASGVPADSPLFTSLFNYRHSSRRTRTEQRQDESLGVRTVRTRERQSYPVSVSVDDQGDGFAVSVDAVAPADPGELGDLLLTAVADLTEALASTPERALTAVQVLDETARKSLLDRGTEGEVPVAVESLAGAFQARVAATPDAVAVSAGPHSVTYRELDDRANRIARSLLAHGVTRGAVVAVLLDRGVDVVASLLGVVKAGAVYLPIDPQQPAGRAAYMVADAGAVCVVGAGDFPGVPALDPAVAHPDGSPLTDAERGGPVLPDQPAYVIYTSGSTGAPKGCVVTHRSVMDLLAAARQRFEVGPDDVWTCFHSFAFDFSVWEMWGALLTGGRLVVVPYEVTRSPNEFLDVLARQRVTVLSQTPSAFAQLQAALDDDTRARLTLRYVVFGGEALDLSRLRDWYAAFPDGPQLVNMYGITETTVHVTHAALDAALVATADGSLVGRALPGWRTYLLDDTLQPVPAGVTGELYVGGAGLAQGYLGRAGLTAHRFVASPYEPGQRVYRTGDLARWTADGTLEFLGRADDQVKIRGFRIEPGEVRAAVLTHPAVRDAVVVAREDVPGDPRLVAYLIADGPVDDLRRHVGQLLPGYMVPAAVAVVDHFPLTANGKLDQHALPRPDHPAAGRGRAPADEREDALCRAFADVLGLADVGADDDFFDLGGHSLLAVRLISRIRAALHTEVRIRTVFQHPTPAGLAAHLQTQPSQRPNRPALRPMRGEEAR</sequence>
<dbReference type="PROSITE" id="PS50075">
    <property type="entry name" value="CARRIER"/>
    <property type="match status" value="2"/>
</dbReference>
<dbReference type="AlphaFoldDB" id="A0A7L6B3K0"/>
<evidence type="ECO:0000259" key="5">
    <source>
        <dbReference type="PROSITE" id="PS50075"/>
    </source>
</evidence>
<dbReference type="GO" id="GO:0044550">
    <property type="term" value="P:secondary metabolite biosynthetic process"/>
    <property type="evidence" value="ECO:0007669"/>
    <property type="project" value="UniProtKB-ARBA"/>
</dbReference>
<feature type="domain" description="Carrier" evidence="5">
    <location>
        <begin position="1164"/>
        <end position="1239"/>
    </location>
</feature>
<gene>
    <name evidence="6" type="ORF">H1D33_25030</name>
</gene>
<dbReference type="Pfam" id="PF00550">
    <property type="entry name" value="PP-binding"/>
    <property type="match status" value="2"/>
</dbReference>
<dbReference type="InterPro" id="IPR006162">
    <property type="entry name" value="Ppantetheine_attach_site"/>
</dbReference>
<accession>A0A7L6B3K0</accession>
<evidence type="ECO:0000256" key="3">
    <source>
        <dbReference type="ARBA" id="ARBA00022553"/>
    </source>
</evidence>
<dbReference type="SUPFAM" id="SSF47336">
    <property type="entry name" value="ACP-like"/>
    <property type="match status" value="2"/>
</dbReference>
<dbReference type="SUPFAM" id="SSF56801">
    <property type="entry name" value="Acetyl-CoA synthetase-like"/>
    <property type="match status" value="2"/>
</dbReference>
<dbReference type="FunFam" id="2.30.38.10:FF:000001">
    <property type="entry name" value="Non-ribosomal peptide synthetase PvdI"/>
    <property type="match status" value="1"/>
</dbReference>
<dbReference type="InterPro" id="IPR025110">
    <property type="entry name" value="AMP-bd_C"/>
</dbReference>
<dbReference type="PROSITE" id="PS00455">
    <property type="entry name" value="AMP_BINDING"/>
    <property type="match status" value="1"/>
</dbReference>
<dbReference type="RefSeq" id="WP_307755357.1">
    <property type="nucleotide sequence ID" value="NZ_CP059322.2"/>
</dbReference>
<keyword evidence="7" id="KW-1185">Reference proteome</keyword>
<dbReference type="PROSITE" id="PS00012">
    <property type="entry name" value="PHOSPHOPANTETHEINE"/>
    <property type="match status" value="2"/>
</dbReference>
<feature type="region of interest" description="Disordered" evidence="4">
    <location>
        <begin position="1147"/>
        <end position="1167"/>
    </location>
</feature>
<dbReference type="InterPro" id="IPR020806">
    <property type="entry name" value="PKS_PP-bd"/>
</dbReference>
<feature type="domain" description="Carrier" evidence="5">
    <location>
        <begin position="94"/>
        <end position="168"/>
    </location>
</feature>
<dbReference type="InterPro" id="IPR010071">
    <property type="entry name" value="AA_adenyl_dom"/>
</dbReference>
<dbReference type="GO" id="GO:0072330">
    <property type="term" value="P:monocarboxylic acid biosynthetic process"/>
    <property type="evidence" value="ECO:0007669"/>
    <property type="project" value="UniProtKB-ARBA"/>
</dbReference>
<dbReference type="Gene3D" id="3.40.50.1820">
    <property type="entry name" value="alpha/beta hydrolase"/>
    <property type="match status" value="1"/>
</dbReference>
<dbReference type="InterPro" id="IPR020845">
    <property type="entry name" value="AMP-binding_CS"/>
</dbReference>
<dbReference type="SMART" id="SM01294">
    <property type="entry name" value="PKS_PP_betabranch"/>
    <property type="match status" value="1"/>
</dbReference>
<evidence type="ECO:0000256" key="4">
    <source>
        <dbReference type="SAM" id="MobiDB-lite"/>
    </source>
</evidence>
<dbReference type="GO" id="GO:0005829">
    <property type="term" value="C:cytosol"/>
    <property type="evidence" value="ECO:0007669"/>
    <property type="project" value="TreeGrafter"/>
</dbReference>
<dbReference type="Proteomes" id="UP000510844">
    <property type="component" value="Chromosome"/>
</dbReference>